<dbReference type="EMBL" id="JAVDSG010000001">
    <property type="protein sequence ID" value="MDR6595312.1"/>
    <property type="molecule type" value="Genomic_DNA"/>
</dbReference>
<dbReference type="InterPro" id="IPR012914">
    <property type="entry name" value="PucR_dom"/>
</dbReference>
<dbReference type="InterPro" id="IPR042070">
    <property type="entry name" value="PucR_C-HTH_sf"/>
</dbReference>
<dbReference type="PANTHER" id="PTHR33744:SF1">
    <property type="entry name" value="DNA-BINDING TRANSCRIPTIONAL ACTIVATOR ADER"/>
    <property type="match status" value="1"/>
</dbReference>
<reference evidence="3 4" key="1">
    <citation type="submission" date="2023-07" db="EMBL/GenBank/DDBJ databases">
        <title>Sequencing the genomes of 1000 actinobacteria strains.</title>
        <authorList>
            <person name="Klenk H.-P."/>
        </authorList>
    </citation>
    <scope>NUCLEOTIDE SEQUENCE [LARGE SCALE GENOMIC DNA]</scope>
    <source>
        <strain evidence="3 4">DSM 43749</strain>
    </source>
</reference>
<dbReference type="Proteomes" id="UP001268819">
    <property type="component" value="Unassembled WGS sequence"/>
</dbReference>
<evidence type="ECO:0000313" key="3">
    <source>
        <dbReference type="EMBL" id="MDR6595312.1"/>
    </source>
</evidence>
<dbReference type="Pfam" id="PF13556">
    <property type="entry name" value="HTH_30"/>
    <property type="match status" value="1"/>
</dbReference>
<evidence type="ECO:0000259" key="2">
    <source>
        <dbReference type="Pfam" id="PF13556"/>
    </source>
</evidence>
<feature type="domain" description="Purine catabolism PurC-like" evidence="1">
    <location>
        <begin position="20"/>
        <end position="116"/>
    </location>
</feature>
<dbReference type="InterPro" id="IPR025736">
    <property type="entry name" value="PucR_C-HTH_dom"/>
</dbReference>
<protein>
    <submittedName>
        <fullName evidence="3">Purine catabolism regulator</fullName>
    </submittedName>
</protein>
<sequence>MPLTVGALAREVGLTVLVDAGLDREVTWVHSTELADPAPFLEGGELLLTTGLAAGPHDEYVRRLVAAGVSGLGFGTGLSHEEVPAGLVRAAAGAGLALLEVPRATPFIAIGKAVARSAYAAVARVDRAQRVLTRAAVETGAAGVVEALARLVGGSVVLLDAAGEPLHVVGDPPDLDGAVRGAGGPASATWWEGERQVGVQALAGRGHLAVAAPALDAGVVNVAASLLAPALARAAEVEAVRRELGFRLLLAGVVVDGLPEPPFRVFVLRGAPAEPPGFRVEVDGRTVVLAHEVDVPAAASRPIGPTEVARGYREALRALEEGVDRFEDVAGAGLLGPGAAAHAEALLAPLDDVLRETLRVWLSCHGQADPAAARLGVHRHTVRNRVRRAGELLGRPLDAAGARAELWLALHAAQ</sequence>
<keyword evidence="4" id="KW-1185">Reference proteome</keyword>
<organism evidence="3 4">
    <name type="scientific">Saccharothrix longispora</name>
    <dbReference type="NCBI Taxonomy" id="33920"/>
    <lineage>
        <taxon>Bacteria</taxon>
        <taxon>Bacillati</taxon>
        <taxon>Actinomycetota</taxon>
        <taxon>Actinomycetes</taxon>
        <taxon>Pseudonocardiales</taxon>
        <taxon>Pseudonocardiaceae</taxon>
        <taxon>Saccharothrix</taxon>
    </lineage>
</organism>
<dbReference type="InterPro" id="IPR051448">
    <property type="entry name" value="CdaR-like_regulators"/>
</dbReference>
<gene>
    <name evidence="3" type="ORF">J2S66_003696</name>
</gene>
<feature type="domain" description="PucR C-terminal helix-turn-helix" evidence="2">
    <location>
        <begin position="354"/>
        <end position="412"/>
    </location>
</feature>
<dbReference type="Gene3D" id="1.10.10.2840">
    <property type="entry name" value="PucR C-terminal helix-turn-helix domain"/>
    <property type="match status" value="1"/>
</dbReference>
<accession>A0ABU1PXE7</accession>
<proteinExistence type="predicted"/>
<comment type="caution">
    <text evidence="3">The sequence shown here is derived from an EMBL/GenBank/DDBJ whole genome shotgun (WGS) entry which is preliminary data.</text>
</comment>
<dbReference type="Pfam" id="PF07905">
    <property type="entry name" value="PucR"/>
    <property type="match status" value="1"/>
</dbReference>
<dbReference type="RefSeq" id="WP_310308374.1">
    <property type="nucleotide sequence ID" value="NZ_BAAAXB010000001.1"/>
</dbReference>
<evidence type="ECO:0000259" key="1">
    <source>
        <dbReference type="Pfam" id="PF07905"/>
    </source>
</evidence>
<dbReference type="PANTHER" id="PTHR33744">
    <property type="entry name" value="CARBOHYDRATE DIACID REGULATOR"/>
    <property type="match status" value="1"/>
</dbReference>
<evidence type="ECO:0000313" key="4">
    <source>
        <dbReference type="Proteomes" id="UP001268819"/>
    </source>
</evidence>
<name>A0ABU1PXE7_9PSEU</name>